<dbReference type="SUPFAM" id="SSF55785">
    <property type="entry name" value="PYP-like sensor domain (PAS domain)"/>
    <property type="match status" value="4"/>
</dbReference>
<keyword evidence="6" id="KW-1133">Transmembrane helix</keyword>
<dbReference type="InterPro" id="IPR001610">
    <property type="entry name" value="PAC"/>
</dbReference>
<dbReference type="SMART" id="SM00086">
    <property type="entry name" value="PAC"/>
    <property type="match status" value="4"/>
</dbReference>
<protein>
    <recommendedName>
        <fullName evidence="2">histidine kinase</fullName>
        <ecNumber evidence="2">2.7.13.3</ecNumber>
    </recommendedName>
</protein>
<dbReference type="PROSITE" id="PS50113">
    <property type="entry name" value="PAC"/>
    <property type="match status" value="3"/>
</dbReference>
<feature type="domain" description="PAS" evidence="8">
    <location>
        <begin position="12"/>
        <end position="77"/>
    </location>
</feature>
<feature type="domain" description="PAS" evidence="8">
    <location>
        <begin position="166"/>
        <end position="208"/>
    </location>
</feature>
<evidence type="ECO:0000256" key="2">
    <source>
        <dbReference type="ARBA" id="ARBA00012438"/>
    </source>
</evidence>
<dbReference type="InterPro" id="IPR005467">
    <property type="entry name" value="His_kinase_dom"/>
</dbReference>
<dbReference type="Gene3D" id="3.30.450.20">
    <property type="entry name" value="PAS domain"/>
    <property type="match status" value="4"/>
</dbReference>
<dbReference type="SUPFAM" id="SSF47384">
    <property type="entry name" value="Homodimeric domain of signal transducing histidine kinase"/>
    <property type="match status" value="1"/>
</dbReference>
<evidence type="ECO:0000259" key="9">
    <source>
        <dbReference type="PROSITE" id="PS50113"/>
    </source>
</evidence>
<dbReference type="InterPro" id="IPR003594">
    <property type="entry name" value="HATPase_dom"/>
</dbReference>
<reference evidence="10" key="1">
    <citation type="journal article" date="2015" name="Nature">
        <title>Complex archaea that bridge the gap between prokaryotes and eukaryotes.</title>
        <authorList>
            <person name="Spang A."/>
            <person name="Saw J.H."/>
            <person name="Jorgensen S.L."/>
            <person name="Zaremba-Niedzwiedzka K."/>
            <person name="Martijn J."/>
            <person name="Lind A.E."/>
            <person name="van Eijk R."/>
            <person name="Schleper C."/>
            <person name="Guy L."/>
            <person name="Ettema T.J."/>
        </authorList>
    </citation>
    <scope>NUCLEOTIDE SEQUENCE</scope>
</reference>
<keyword evidence="6" id="KW-0472">Membrane</keyword>
<dbReference type="PANTHER" id="PTHR43304">
    <property type="entry name" value="PHYTOCHROME-LIKE PROTEIN CPH1"/>
    <property type="match status" value="1"/>
</dbReference>
<comment type="catalytic activity">
    <reaction evidence="1">
        <text>ATP + protein L-histidine = ADP + protein N-phospho-L-histidine.</text>
        <dbReference type="EC" id="2.7.13.3"/>
    </reaction>
</comment>
<keyword evidence="6" id="KW-0812">Transmembrane</keyword>
<dbReference type="PANTHER" id="PTHR43304:SF1">
    <property type="entry name" value="PAC DOMAIN-CONTAINING PROTEIN"/>
    <property type="match status" value="1"/>
</dbReference>
<comment type="caution">
    <text evidence="10">The sequence shown here is derived from an EMBL/GenBank/DDBJ whole genome shotgun (WGS) entry which is preliminary data.</text>
</comment>
<dbReference type="Gene3D" id="3.30.565.10">
    <property type="entry name" value="Histidine kinase-like ATPase, C-terminal domain"/>
    <property type="match status" value="1"/>
</dbReference>
<dbReference type="SUPFAM" id="SSF55874">
    <property type="entry name" value="ATPase domain of HSP90 chaperone/DNA topoisomerase II/histidine kinase"/>
    <property type="match status" value="1"/>
</dbReference>
<dbReference type="PROSITE" id="PS50109">
    <property type="entry name" value="HIS_KIN"/>
    <property type="match status" value="1"/>
</dbReference>
<dbReference type="Pfam" id="PF02518">
    <property type="entry name" value="HATPase_c"/>
    <property type="match status" value="1"/>
</dbReference>
<gene>
    <name evidence="10" type="ORF">LCGC14_1676750</name>
</gene>
<dbReference type="AlphaFoldDB" id="A0A0F9KPP3"/>
<dbReference type="GO" id="GO:0000155">
    <property type="term" value="F:phosphorelay sensor kinase activity"/>
    <property type="evidence" value="ECO:0007669"/>
    <property type="project" value="InterPro"/>
</dbReference>
<evidence type="ECO:0000259" key="7">
    <source>
        <dbReference type="PROSITE" id="PS50109"/>
    </source>
</evidence>
<dbReference type="InterPro" id="IPR036890">
    <property type="entry name" value="HATPase_C_sf"/>
</dbReference>
<dbReference type="InterPro" id="IPR000014">
    <property type="entry name" value="PAS"/>
</dbReference>
<evidence type="ECO:0000256" key="4">
    <source>
        <dbReference type="ARBA" id="ARBA00022679"/>
    </source>
</evidence>
<feature type="domain" description="PAC" evidence="9">
    <location>
        <begin position="84"/>
        <end position="136"/>
    </location>
</feature>
<dbReference type="InterPro" id="IPR036097">
    <property type="entry name" value="HisK_dim/P_sf"/>
</dbReference>
<evidence type="ECO:0000256" key="1">
    <source>
        <dbReference type="ARBA" id="ARBA00000085"/>
    </source>
</evidence>
<dbReference type="Pfam" id="PF13426">
    <property type="entry name" value="PAS_9"/>
    <property type="match status" value="3"/>
</dbReference>
<organism evidence="10">
    <name type="scientific">marine sediment metagenome</name>
    <dbReference type="NCBI Taxonomy" id="412755"/>
    <lineage>
        <taxon>unclassified sequences</taxon>
        <taxon>metagenomes</taxon>
        <taxon>ecological metagenomes</taxon>
    </lineage>
</organism>
<dbReference type="PROSITE" id="PS50112">
    <property type="entry name" value="PAS"/>
    <property type="match status" value="3"/>
</dbReference>
<keyword evidence="3" id="KW-0597">Phosphoprotein</keyword>
<sequence length="749" mass="87136">SLTILNNMSNDIEKKYLEIINNLDIGFFKGEFKGKLLMHNRTLNKILGIDPSKDLTGTSAIQFFYNPEDHEKYNEELMKNGHIRNLITKIKKINGDIIIVEINAHIVKNVDREQLTVEGTVIDRTEKYQIEQKLKDFEVKFKLILDNSTDLIAFLNKKFVHEFINENAYLKVLGYSREDIIGKRATDFIHPEDMIRISKTLKKGFLKGKFSDEHRVKHKNGHYIWVETKGNFIKDNGQIKGLIYISRVINKRKEAEEELKKFKSILDNANYGVGIINRGGNFAYLNDYFAEIHGYKTNELIGKNLTIFHNDAQLERVMDLKKKLEEEGSYNAEEVWHKHKDGSVFPMLMNGITINDDKGNPLFMASTTIDITELKKAEQKLKEFERIKIPYFEAIESLGEVKKYIEKVLRDGAYLFETKHQTKDGKIKDILVNGQAISIHGKKYIQSIFRDITDIKKTERQSKESKEKFSYRHNISIILGLVFSAIYLIIEGLIDNFIFRNTEFLFQDIFTTDPHEILMHLIPISLILFSGIFSQYLINAQRKAEDKLKESEARYHEAFDRTTFYKDLLTHDMNNILQGIQLTVEISSLEENISKKLKESLESIKNQVLRGAKLVSNVHKLSQLEESQKSLQNIDMCNVLKDSLNFLKKSYKMKKINVKVETHRKSYLVKANNILREVYENILSNAVKYNENSTIEILIRFSEEQKEEINYIKMEFMDNGRGIPDSKKKIIFSRGFLEEKQSGNHGGLF</sequence>
<evidence type="ECO:0000256" key="6">
    <source>
        <dbReference type="SAM" id="Phobius"/>
    </source>
</evidence>
<dbReference type="InterPro" id="IPR013655">
    <property type="entry name" value="PAS_fold_3"/>
</dbReference>
<dbReference type="EC" id="2.7.13.3" evidence="2"/>
<feature type="domain" description="PAC" evidence="9">
    <location>
        <begin position="331"/>
        <end position="383"/>
    </location>
</feature>
<dbReference type="InterPro" id="IPR052162">
    <property type="entry name" value="Sensor_kinase/Photoreceptor"/>
</dbReference>
<dbReference type="NCBIfam" id="TIGR00229">
    <property type="entry name" value="sensory_box"/>
    <property type="match status" value="4"/>
</dbReference>
<name>A0A0F9KPP3_9ZZZZ</name>
<dbReference type="SMART" id="SM00091">
    <property type="entry name" value="PAS"/>
    <property type="match status" value="3"/>
</dbReference>
<proteinExistence type="predicted"/>
<keyword evidence="4" id="KW-0808">Transferase</keyword>
<feature type="domain" description="Histidine kinase" evidence="7">
    <location>
        <begin position="568"/>
        <end position="749"/>
    </location>
</feature>
<dbReference type="CDD" id="cd00075">
    <property type="entry name" value="HATPase"/>
    <property type="match status" value="1"/>
</dbReference>
<evidence type="ECO:0000313" key="10">
    <source>
        <dbReference type="EMBL" id="KKM17340.1"/>
    </source>
</evidence>
<dbReference type="EMBL" id="LAZR01014475">
    <property type="protein sequence ID" value="KKM17340.1"/>
    <property type="molecule type" value="Genomic_DNA"/>
</dbReference>
<dbReference type="CDD" id="cd00130">
    <property type="entry name" value="PAS"/>
    <property type="match status" value="2"/>
</dbReference>
<evidence type="ECO:0000256" key="5">
    <source>
        <dbReference type="ARBA" id="ARBA00022777"/>
    </source>
</evidence>
<feature type="non-terminal residue" evidence="10">
    <location>
        <position position="1"/>
    </location>
</feature>
<feature type="domain" description="PAC" evidence="9">
    <location>
        <begin position="210"/>
        <end position="261"/>
    </location>
</feature>
<feature type="domain" description="PAS" evidence="8">
    <location>
        <begin position="258"/>
        <end position="327"/>
    </location>
</feature>
<evidence type="ECO:0000256" key="3">
    <source>
        <dbReference type="ARBA" id="ARBA00022553"/>
    </source>
</evidence>
<feature type="transmembrane region" description="Helical" evidence="6">
    <location>
        <begin position="475"/>
        <end position="498"/>
    </location>
</feature>
<dbReference type="InterPro" id="IPR000700">
    <property type="entry name" value="PAS-assoc_C"/>
</dbReference>
<evidence type="ECO:0000259" key="8">
    <source>
        <dbReference type="PROSITE" id="PS50112"/>
    </source>
</evidence>
<dbReference type="Pfam" id="PF08447">
    <property type="entry name" value="PAS_3"/>
    <property type="match status" value="1"/>
</dbReference>
<feature type="transmembrane region" description="Helical" evidence="6">
    <location>
        <begin position="518"/>
        <end position="538"/>
    </location>
</feature>
<keyword evidence="5" id="KW-0418">Kinase</keyword>
<accession>A0A0F9KPP3</accession>
<dbReference type="InterPro" id="IPR035965">
    <property type="entry name" value="PAS-like_dom_sf"/>
</dbReference>